<sequence length="156" mass="17441">MKYTPAVSVYGLVLQVSSGTSVILCFGILNKPDYISERNVSAFYSNITIISNQSVSNQNFFGSINKGIDLTNPNYQSGHTVFKNTRVEGFNLGVDLPAFLQPEDPKLGKLPAKVTFFDNSYLHNYVNLREHSPIMAAKYIYAIERCGICSKRRTCK</sequence>
<gene>
    <name evidence="2" type="ORF">SAMN05216302_105911</name>
</gene>
<dbReference type="AlphaFoldDB" id="A0A1I4GND2"/>
<keyword evidence="1" id="KW-0812">Transmembrane</keyword>
<evidence type="ECO:0000313" key="3">
    <source>
        <dbReference type="Proteomes" id="UP000199533"/>
    </source>
</evidence>
<keyword evidence="1" id="KW-0472">Membrane</keyword>
<evidence type="ECO:0000256" key="1">
    <source>
        <dbReference type="SAM" id="Phobius"/>
    </source>
</evidence>
<name>A0A1I4GND2_9PROT</name>
<reference evidence="3" key="1">
    <citation type="submission" date="2016-10" db="EMBL/GenBank/DDBJ databases">
        <authorList>
            <person name="Varghese N."/>
            <person name="Submissions S."/>
        </authorList>
    </citation>
    <scope>NUCLEOTIDE SEQUENCE [LARGE SCALE GENOMIC DNA]</scope>
    <source>
        <strain evidence="3">Nm69</strain>
    </source>
</reference>
<evidence type="ECO:0000313" key="2">
    <source>
        <dbReference type="EMBL" id="SFL31572.1"/>
    </source>
</evidence>
<proteinExistence type="predicted"/>
<keyword evidence="3" id="KW-1185">Reference proteome</keyword>
<dbReference type="EMBL" id="FOSP01000059">
    <property type="protein sequence ID" value="SFL31572.1"/>
    <property type="molecule type" value="Genomic_DNA"/>
</dbReference>
<protein>
    <submittedName>
        <fullName evidence="2">Uncharacterized protein</fullName>
    </submittedName>
</protein>
<keyword evidence="1" id="KW-1133">Transmembrane helix</keyword>
<feature type="transmembrane region" description="Helical" evidence="1">
    <location>
        <begin position="6"/>
        <end position="29"/>
    </location>
</feature>
<organism evidence="2 3">
    <name type="scientific">Nitrosomonas aestuarii</name>
    <dbReference type="NCBI Taxonomy" id="52441"/>
    <lineage>
        <taxon>Bacteria</taxon>
        <taxon>Pseudomonadati</taxon>
        <taxon>Pseudomonadota</taxon>
        <taxon>Betaproteobacteria</taxon>
        <taxon>Nitrosomonadales</taxon>
        <taxon>Nitrosomonadaceae</taxon>
        <taxon>Nitrosomonas</taxon>
    </lineage>
</organism>
<accession>A0A1I4GND2</accession>
<dbReference type="Proteomes" id="UP000199533">
    <property type="component" value="Unassembled WGS sequence"/>
</dbReference>